<dbReference type="Proteomes" id="UP000237347">
    <property type="component" value="Unassembled WGS sequence"/>
</dbReference>
<dbReference type="PANTHER" id="PTHR31293:SF12">
    <property type="entry name" value="RNI-LIKE SUPERFAMILY PROTEIN"/>
    <property type="match status" value="1"/>
</dbReference>
<evidence type="ECO:0000313" key="1">
    <source>
        <dbReference type="EMBL" id="KAK7842949.1"/>
    </source>
</evidence>
<proteinExistence type="predicted"/>
<dbReference type="SUPFAM" id="SSF81383">
    <property type="entry name" value="F-box domain"/>
    <property type="match status" value="1"/>
</dbReference>
<gene>
    <name evidence="1" type="ORF">CFP56_013236</name>
</gene>
<accession>A0AAW0KUQ5</accession>
<evidence type="ECO:0000313" key="2">
    <source>
        <dbReference type="Proteomes" id="UP000237347"/>
    </source>
</evidence>
<comment type="caution">
    <text evidence="1">The sequence shown here is derived from an EMBL/GenBank/DDBJ whole genome shotgun (WGS) entry which is preliminary data.</text>
</comment>
<dbReference type="PANTHER" id="PTHR31293">
    <property type="entry name" value="RNI-LIKE SUPERFAMILY PROTEIN"/>
    <property type="match status" value="1"/>
</dbReference>
<protein>
    <submittedName>
        <fullName evidence="1">F-box/fbd/lrr-repeat protein</fullName>
    </submittedName>
</protein>
<dbReference type="InterPro" id="IPR036047">
    <property type="entry name" value="F-box-like_dom_sf"/>
</dbReference>
<dbReference type="AlphaFoldDB" id="A0AAW0KUQ5"/>
<dbReference type="EMBL" id="PKMF04000212">
    <property type="protein sequence ID" value="KAK7842949.1"/>
    <property type="molecule type" value="Genomic_DNA"/>
</dbReference>
<keyword evidence="2" id="KW-1185">Reference proteome</keyword>
<sequence>MEKRMRLTAKCSKNKGKCVSEDYISNLSSETLVSILSQLTLREAVATSILGRRWRYLWTSITILDFNATKATDTIQSGPMYVKWVDRVLGQYEVSTINEFRKS</sequence>
<name>A0AAW0KUQ5_QUESU</name>
<dbReference type="InterPro" id="IPR055294">
    <property type="entry name" value="FBL60-like"/>
</dbReference>
<organism evidence="1 2">
    <name type="scientific">Quercus suber</name>
    <name type="common">Cork oak</name>
    <dbReference type="NCBI Taxonomy" id="58331"/>
    <lineage>
        <taxon>Eukaryota</taxon>
        <taxon>Viridiplantae</taxon>
        <taxon>Streptophyta</taxon>
        <taxon>Embryophyta</taxon>
        <taxon>Tracheophyta</taxon>
        <taxon>Spermatophyta</taxon>
        <taxon>Magnoliopsida</taxon>
        <taxon>eudicotyledons</taxon>
        <taxon>Gunneridae</taxon>
        <taxon>Pentapetalae</taxon>
        <taxon>rosids</taxon>
        <taxon>fabids</taxon>
        <taxon>Fagales</taxon>
        <taxon>Fagaceae</taxon>
        <taxon>Quercus</taxon>
    </lineage>
</organism>
<reference evidence="1 2" key="1">
    <citation type="journal article" date="2018" name="Sci. Data">
        <title>The draft genome sequence of cork oak.</title>
        <authorList>
            <person name="Ramos A.M."/>
            <person name="Usie A."/>
            <person name="Barbosa P."/>
            <person name="Barros P.M."/>
            <person name="Capote T."/>
            <person name="Chaves I."/>
            <person name="Simoes F."/>
            <person name="Abreu I."/>
            <person name="Carrasquinho I."/>
            <person name="Faro C."/>
            <person name="Guimaraes J.B."/>
            <person name="Mendonca D."/>
            <person name="Nobrega F."/>
            <person name="Rodrigues L."/>
            <person name="Saibo N.J.M."/>
            <person name="Varela M.C."/>
            <person name="Egas C."/>
            <person name="Matos J."/>
            <person name="Miguel C.M."/>
            <person name="Oliveira M.M."/>
            <person name="Ricardo C.P."/>
            <person name="Goncalves S."/>
        </authorList>
    </citation>
    <scope>NUCLEOTIDE SEQUENCE [LARGE SCALE GENOMIC DNA]</scope>
    <source>
        <strain evidence="2">cv. HL8</strain>
    </source>
</reference>